<dbReference type="InterPro" id="IPR027806">
    <property type="entry name" value="HARBI1_dom"/>
</dbReference>
<evidence type="ECO:0000259" key="4">
    <source>
        <dbReference type="Pfam" id="PF13613"/>
    </source>
</evidence>
<organism evidence="5 6">
    <name type="scientific">Mytilus edulis</name>
    <name type="common">Blue mussel</name>
    <dbReference type="NCBI Taxonomy" id="6550"/>
    <lineage>
        <taxon>Eukaryota</taxon>
        <taxon>Metazoa</taxon>
        <taxon>Spiralia</taxon>
        <taxon>Lophotrochozoa</taxon>
        <taxon>Mollusca</taxon>
        <taxon>Bivalvia</taxon>
        <taxon>Autobranchia</taxon>
        <taxon>Pteriomorphia</taxon>
        <taxon>Mytilida</taxon>
        <taxon>Mytiloidea</taxon>
        <taxon>Mytilidae</taxon>
        <taxon>Mytilinae</taxon>
        <taxon>Mytilus</taxon>
    </lineage>
</organism>
<sequence length="252" mass="29193">MHVNHYYDNNTCVSHNLEQAIDINTWSIRRFKLIFEKNEEGINPVNYKEKRKEVKAMLLTDQLLLVLCRLRNGLHIKDLAYRFNIKPKSVSVIFKSVILYMYLKLGYLSYWPHRDTIIQNMPQQYKQEFPICLAIIDCTEFKKTEKPSSLKSQDPRGSVIFVSDLFSGSISDNEICKESGFYKLLQQLKDQGYLQDNNGIMANKEKDLGELNLRLNIPPFASTATQMSSGDVALTRKIAAHRIPIERKISKL</sequence>
<feature type="domain" description="Transposase Helix-turn-helix" evidence="4">
    <location>
        <begin position="59"/>
        <end position="105"/>
    </location>
</feature>
<dbReference type="EMBL" id="CAJPWZ010002203">
    <property type="protein sequence ID" value="CAG2233275.1"/>
    <property type="molecule type" value="Genomic_DNA"/>
</dbReference>
<evidence type="ECO:0000313" key="5">
    <source>
        <dbReference type="EMBL" id="CAG2233275.1"/>
    </source>
</evidence>
<evidence type="ECO:0000313" key="6">
    <source>
        <dbReference type="Proteomes" id="UP000683360"/>
    </source>
</evidence>
<comment type="cofactor">
    <cofactor evidence="1">
        <name>a divalent metal cation</name>
        <dbReference type="ChEBI" id="CHEBI:60240"/>
    </cofactor>
</comment>
<evidence type="ECO:0000256" key="2">
    <source>
        <dbReference type="ARBA" id="ARBA00022723"/>
    </source>
</evidence>
<dbReference type="Proteomes" id="UP000683360">
    <property type="component" value="Unassembled WGS sequence"/>
</dbReference>
<dbReference type="Pfam" id="PF13613">
    <property type="entry name" value="HTH_Tnp_4"/>
    <property type="match status" value="1"/>
</dbReference>
<feature type="domain" description="DDE Tnp4" evidence="3">
    <location>
        <begin position="153"/>
        <end position="251"/>
    </location>
</feature>
<accession>A0A8S3TU95</accession>
<dbReference type="AlphaFoldDB" id="A0A8S3TU95"/>
<dbReference type="GO" id="GO:0046872">
    <property type="term" value="F:metal ion binding"/>
    <property type="evidence" value="ECO:0007669"/>
    <property type="project" value="UniProtKB-KW"/>
</dbReference>
<reference evidence="5" key="1">
    <citation type="submission" date="2021-03" db="EMBL/GenBank/DDBJ databases">
        <authorList>
            <person name="Bekaert M."/>
        </authorList>
    </citation>
    <scope>NUCLEOTIDE SEQUENCE</scope>
</reference>
<keyword evidence="2" id="KW-0479">Metal-binding</keyword>
<dbReference type="Pfam" id="PF13359">
    <property type="entry name" value="DDE_Tnp_4"/>
    <property type="match status" value="1"/>
</dbReference>
<comment type="caution">
    <text evidence="5">The sequence shown here is derived from an EMBL/GenBank/DDBJ whole genome shotgun (WGS) entry which is preliminary data.</text>
</comment>
<evidence type="ECO:0000259" key="3">
    <source>
        <dbReference type="Pfam" id="PF13359"/>
    </source>
</evidence>
<evidence type="ECO:0008006" key="7">
    <source>
        <dbReference type="Google" id="ProtNLM"/>
    </source>
</evidence>
<dbReference type="OrthoDB" id="6144117at2759"/>
<protein>
    <recommendedName>
        <fullName evidence="7">Transposase Helix-turn-helix domain-containing protein</fullName>
    </recommendedName>
</protein>
<gene>
    <name evidence="5" type="ORF">MEDL_45950</name>
</gene>
<proteinExistence type="predicted"/>
<evidence type="ECO:0000256" key="1">
    <source>
        <dbReference type="ARBA" id="ARBA00001968"/>
    </source>
</evidence>
<dbReference type="InterPro" id="IPR027805">
    <property type="entry name" value="Transposase_HTH_dom"/>
</dbReference>
<keyword evidence="6" id="KW-1185">Reference proteome</keyword>
<dbReference type="PANTHER" id="PTHR23080">
    <property type="entry name" value="THAP DOMAIN PROTEIN"/>
    <property type="match status" value="1"/>
</dbReference>
<name>A0A8S3TU95_MYTED</name>